<keyword evidence="3" id="KW-1185">Reference proteome</keyword>
<sequence>MIKYTVSCTLRLVFSSCDFVSSLRGMYCTHRGGGPECWAAVDWWILTLIKPPPPPLTGQRMCGRCVQGRPGKNSFHQNVLDLAETGITHQKQTNGRRRLVAGSQSPAPRKALEEMKEQRL</sequence>
<dbReference type="Proteomes" id="UP001153269">
    <property type="component" value="Unassembled WGS sequence"/>
</dbReference>
<organism evidence="2 3">
    <name type="scientific">Pleuronectes platessa</name>
    <name type="common">European plaice</name>
    <dbReference type="NCBI Taxonomy" id="8262"/>
    <lineage>
        <taxon>Eukaryota</taxon>
        <taxon>Metazoa</taxon>
        <taxon>Chordata</taxon>
        <taxon>Craniata</taxon>
        <taxon>Vertebrata</taxon>
        <taxon>Euteleostomi</taxon>
        <taxon>Actinopterygii</taxon>
        <taxon>Neopterygii</taxon>
        <taxon>Teleostei</taxon>
        <taxon>Neoteleostei</taxon>
        <taxon>Acanthomorphata</taxon>
        <taxon>Carangaria</taxon>
        <taxon>Pleuronectiformes</taxon>
        <taxon>Pleuronectoidei</taxon>
        <taxon>Pleuronectidae</taxon>
        <taxon>Pleuronectes</taxon>
    </lineage>
</organism>
<feature type="compositionally biased region" description="Basic and acidic residues" evidence="1">
    <location>
        <begin position="110"/>
        <end position="120"/>
    </location>
</feature>
<accession>A0A9N7ZD08</accession>
<comment type="caution">
    <text evidence="2">The sequence shown here is derived from an EMBL/GenBank/DDBJ whole genome shotgun (WGS) entry which is preliminary data.</text>
</comment>
<evidence type="ECO:0000313" key="3">
    <source>
        <dbReference type="Proteomes" id="UP001153269"/>
    </source>
</evidence>
<dbReference type="AlphaFoldDB" id="A0A9N7ZD08"/>
<dbReference type="EMBL" id="CADEAL010004435">
    <property type="protein sequence ID" value="CAB1459496.1"/>
    <property type="molecule type" value="Genomic_DNA"/>
</dbReference>
<feature type="region of interest" description="Disordered" evidence="1">
    <location>
        <begin position="86"/>
        <end position="120"/>
    </location>
</feature>
<name>A0A9N7ZD08_PLEPL</name>
<reference evidence="2" key="1">
    <citation type="submission" date="2020-03" db="EMBL/GenBank/DDBJ databases">
        <authorList>
            <person name="Weist P."/>
        </authorList>
    </citation>
    <scope>NUCLEOTIDE SEQUENCE</scope>
</reference>
<protein>
    <submittedName>
        <fullName evidence="2">Uncharacterized protein</fullName>
    </submittedName>
</protein>
<gene>
    <name evidence="2" type="ORF">PLEPLA_LOCUS47333</name>
</gene>
<evidence type="ECO:0000313" key="2">
    <source>
        <dbReference type="EMBL" id="CAB1459496.1"/>
    </source>
</evidence>
<proteinExistence type="predicted"/>
<evidence type="ECO:0000256" key="1">
    <source>
        <dbReference type="SAM" id="MobiDB-lite"/>
    </source>
</evidence>